<organism evidence="1 2">
    <name type="scientific">Antarcticirhabdus aurantiaca</name>
    <dbReference type="NCBI Taxonomy" id="2606717"/>
    <lineage>
        <taxon>Bacteria</taxon>
        <taxon>Pseudomonadati</taxon>
        <taxon>Pseudomonadota</taxon>
        <taxon>Alphaproteobacteria</taxon>
        <taxon>Hyphomicrobiales</taxon>
        <taxon>Aurantimonadaceae</taxon>
        <taxon>Antarcticirhabdus</taxon>
    </lineage>
</organism>
<evidence type="ECO:0000313" key="1">
    <source>
        <dbReference type="EMBL" id="WAJ27980.1"/>
    </source>
</evidence>
<protein>
    <submittedName>
        <fullName evidence="1">Sn-glycerol-3-phosphate ABC transporter ATP-binding protein UgpC</fullName>
    </submittedName>
</protein>
<proteinExistence type="predicted"/>
<dbReference type="Proteomes" id="UP001163223">
    <property type="component" value="Chromosome"/>
</dbReference>
<evidence type="ECO:0000313" key="2">
    <source>
        <dbReference type="Proteomes" id="UP001163223"/>
    </source>
</evidence>
<name>A0ACD4NMT3_9HYPH</name>
<keyword evidence="2" id="KW-1185">Reference proteome</keyword>
<gene>
    <name evidence="1" type="primary">ugpC</name>
    <name evidence="1" type="ORF">OXU80_24630</name>
</gene>
<reference evidence="1" key="1">
    <citation type="submission" date="2022-11" db="EMBL/GenBank/DDBJ databases">
        <title>beta-Carotene-producing bacterium, Jeongeuplla avenae sp. nov., alleviates the salt stress of Arabidopsis seedlings.</title>
        <authorList>
            <person name="Jiang L."/>
            <person name="Lee J."/>
        </authorList>
    </citation>
    <scope>NUCLEOTIDE SEQUENCE</scope>
    <source>
        <strain evidence="1">DY_R2A_6</strain>
    </source>
</reference>
<keyword evidence="1" id="KW-0067">ATP-binding</keyword>
<dbReference type="EMBL" id="CP113520">
    <property type="protein sequence ID" value="WAJ27980.1"/>
    <property type="molecule type" value="Genomic_DNA"/>
</dbReference>
<sequence>MATIDLDAVAKSFGPVHVLEPVDLKIRSGEFVVLVGPSGCGKSTLLRMIAGLEEASSGDIRIAGERVNDVPPKDRNIAMVFQSYALYPHMTVAQNMSYSLKLRKTAKERIAEAVKGAAETLGLSKLTERRPRALSGGQRQRVAMGRAIVRRPRAFLFDEPLSNLDARLREQMRAEIKKLHARLGATSIYVTHDQIEAMTLADRIVALDAGKIQQIGTPLDLYGRPANRFVAGFIGSPAMNFVSGTYRAAAAGRPPHLQADHAALPLPDLDQPDGHAVTVGIRPEHVLVADGDTPGAIACGVELVEPTGMGTIVHLSLGDVALKAYRPGYTEWTAGQRVHVRLPLEHMHLFDEASGARIEPAASGHSPGLSERPAGTKLD</sequence>
<keyword evidence="1" id="KW-0547">Nucleotide-binding</keyword>
<accession>A0ACD4NMT3</accession>